<protein>
    <submittedName>
        <fullName evidence="1">Uncharacterized protein</fullName>
    </submittedName>
</protein>
<evidence type="ECO:0000313" key="2">
    <source>
        <dbReference type="Proteomes" id="UP000202922"/>
    </source>
</evidence>
<organism evidence="1 2">
    <name type="scientific">Actibacterium lipolyticum</name>
    <dbReference type="NCBI Taxonomy" id="1524263"/>
    <lineage>
        <taxon>Bacteria</taxon>
        <taxon>Pseudomonadati</taxon>
        <taxon>Pseudomonadota</taxon>
        <taxon>Alphaproteobacteria</taxon>
        <taxon>Rhodobacterales</taxon>
        <taxon>Roseobacteraceae</taxon>
        <taxon>Actibacterium</taxon>
    </lineage>
</organism>
<dbReference type="AlphaFoldDB" id="A0A238KRV1"/>
<evidence type="ECO:0000313" key="1">
    <source>
        <dbReference type="EMBL" id="SMX45380.1"/>
    </source>
</evidence>
<reference evidence="2" key="1">
    <citation type="submission" date="2017-05" db="EMBL/GenBank/DDBJ databases">
        <authorList>
            <person name="Rodrigo-Torres L."/>
            <person name="Arahal R. D."/>
            <person name="Lucena T."/>
        </authorList>
    </citation>
    <scope>NUCLEOTIDE SEQUENCE [LARGE SCALE GENOMIC DNA]</scope>
    <source>
        <strain evidence="2">CECT 8621</strain>
    </source>
</reference>
<dbReference type="RefSeq" id="WP_176438500.1">
    <property type="nucleotide sequence ID" value="NZ_FXYE01000002.1"/>
</dbReference>
<gene>
    <name evidence="1" type="ORF">COL8621_02780</name>
</gene>
<proteinExistence type="predicted"/>
<dbReference type="Proteomes" id="UP000202922">
    <property type="component" value="Unassembled WGS sequence"/>
</dbReference>
<name>A0A238KRV1_9RHOB</name>
<accession>A0A238KRV1</accession>
<dbReference type="EMBL" id="FXYE01000002">
    <property type="protein sequence ID" value="SMX45380.1"/>
    <property type="molecule type" value="Genomic_DNA"/>
</dbReference>
<sequence length="56" mass="5368">MKPAILFAVLTLAACGADGPPVKPTLNTSIGIGSNGVTTSSSVGVRTGNVAVSVGL</sequence>
<dbReference type="PROSITE" id="PS51257">
    <property type="entry name" value="PROKAR_LIPOPROTEIN"/>
    <property type="match status" value="1"/>
</dbReference>
<keyword evidence="2" id="KW-1185">Reference proteome</keyword>